<dbReference type="GO" id="GO:0008757">
    <property type="term" value="F:S-adenosylmethionine-dependent methyltransferase activity"/>
    <property type="evidence" value="ECO:0007669"/>
    <property type="project" value="InterPro"/>
</dbReference>
<dbReference type="PANTHER" id="PTHR43861">
    <property type="entry name" value="TRANS-ACONITATE 2-METHYLTRANSFERASE-RELATED"/>
    <property type="match status" value="1"/>
</dbReference>
<accession>A0A031LNS1</accession>
<dbReference type="AlphaFoldDB" id="A0A031LNS1"/>
<evidence type="ECO:0000313" key="3">
    <source>
        <dbReference type="Proteomes" id="UP000024332"/>
    </source>
</evidence>
<dbReference type="InterPro" id="IPR029063">
    <property type="entry name" value="SAM-dependent_MTases_sf"/>
</dbReference>
<dbReference type="Pfam" id="PF08241">
    <property type="entry name" value="Methyltransf_11"/>
    <property type="match status" value="1"/>
</dbReference>
<name>A0A031LNS1_9CREN</name>
<dbReference type="InterPro" id="IPR013216">
    <property type="entry name" value="Methyltransf_11"/>
</dbReference>
<reference evidence="2 3" key="1">
    <citation type="submission" date="2014-03" db="EMBL/GenBank/DDBJ databases">
        <title>Draft genome sequence of the novel thermoacidophilic archaea Acidianus copahuensis ALE1 strain, isolated from Copahue volcanic area in Neuquen Argentina.</title>
        <authorList>
            <person name="Urbieta M.S."/>
            <person name="Rascovan N."/>
            <person name="Castro C."/>
            <person name="Revale S."/>
            <person name="Giaveno M.A."/>
            <person name="Vazquez M.P."/>
            <person name="Donati E.R."/>
        </authorList>
    </citation>
    <scope>NUCLEOTIDE SEQUENCE [LARGE SCALE GENOMIC DNA]</scope>
    <source>
        <strain evidence="2 3">ALE1</strain>
    </source>
</reference>
<dbReference type="SUPFAM" id="SSF53335">
    <property type="entry name" value="S-adenosyl-L-methionine-dependent methyltransferases"/>
    <property type="match status" value="1"/>
</dbReference>
<dbReference type="PANTHER" id="PTHR43861:SF1">
    <property type="entry name" value="TRANS-ACONITATE 2-METHYLTRANSFERASE"/>
    <property type="match status" value="1"/>
</dbReference>
<dbReference type="EMBL" id="JFZT01000048">
    <property type="protein sequence ID" value="EZQ03209.1"/>
    <property type="molecule type" value="Genomic_DNA"/>
</dbReference>
<dbReference type="STRING" id="1160895.CM19_10310"/>
<proteinExistence type="predicted"/>
<dbReference type="Gene3D" id="3.40.50.150">
    <property type="entry name" value="Vaccinia Virus protein VP39"/>
    <property type="match status" value="1"/>
</dbReference>
<keyword evidence="3" id="KW-1185">Reference proteome</keyword>
<gene>
    <name evidence="2" type="ORF">CM19_10310</name>
</gene>
<keyword evidence="2" id="KW-0489">Methyltransferase</keyword>
<protein>
    <submittedName>
        <fullName evidence="2">Methyltransferase type 11</fullName>
    </submittedName>
</protein>
<feature type="domain" description="Methyltransferase type 11" evidence="1">
    <location>
        <begin position="84"/>
        <end position="173"/>
    </location>
</feature>
<evidence type="ECO:0000313" key="2">
    <source>
        <dbReference type="EMBL" id="EZQ03209.1"/>
    </source>
</evidence>
<dbReference type="CDD" id="cd02440">
    <property type="entry name" value="AdoMet_MTases"/>
    <property type="match status" value="1"/>
</dbReference>
<dbReference type="GO" id="GO:0032259">
    <property type="term" value="P:methylation"/>
    <property type="evidence" value="ECO:0007669"/>
    <property type="project" value="UniProtKB-KW"/>
</dbReference>
<sequence length="228" mass="25683">MFACPIDGSSLDDSLTCEKGHKFSYNNGIYDFINQDYKADKLLESVAPIYEQIWAPFGFFLTSALSYNSLLKKIGSIMSSEVVLDIGTGTGRLFDFTNCKTCIGMDISNKFLYILKQKRSKVIAVHGNAETLPIKSASVDSVSSILVIHMLKNPQVAIKEISRVLKNRGKCAIVVLISNGFISRILSKWWKINPKDDNYYVATIKEFSLKIKEKQIMGPWELFICEKN</sequence>
<evidence type="ECO:0000259" key="1">
    <source>
        <dbReference type="Pfam" id="PF08241"/>
    </source>
</evidence>
<keyword evidence="2" id="KW-0808">Transferase</keyword>
<comment type="caution">
    <text evidence="2">The sequence shown here is derived from an EMBL/GenBank/DDBJ whole genome shotgun (WGS) entry which is preliminary data.</text>
</comment>
<dbReference type="Proteomes" id="UP000024332">
    <property type="component" value="Unassembled WGS sequence"/>
</dbReference>
<organism evidence="2 3">
    <name type="scientific">Candidatus Acidianus copahuensis</name>
    <dbReference type="NCBI Taxonomy" id="1160895"/>
    <lineage>
        <taxon>Archaea</taxon>
        <taxon>Thermoproteota</taxon>
        <taxon>Thermoprotei</taxon>
        <taxon>Sulfolobales</taxon>
        <taxon>Sulfolobaceae</taxon>
        <taxon>Acidianus</taxon>
    </lineage>
</organism>